<feature type="domain" description="HTH lacI-type" evidence="5">
    <location>
        <begin position="3"/>
        <end position="57"/>
    </location>
</feature>
<dbReference type="InterPro" id="IPR000843">
    <property type="entry name" value="HTH_LacI"/>
</dbReference>
<evidence type="ECO:0000259" key="5">
    <source>
        <dbReference type="PROSITE" id="PS50932"/>
    </source>
</evidence>
<dbReference type="EMBL" id="BAAAJX010000005">
    <property type="protein sequence ID" value="GAA1493110.1"/>
    <property type="molecule type" value="Genomic_DNA"/>
</dbReference>
<protein>
    <submittedName>
        <fullName evidence="6">Substrate-binding domain-containing protein</fullName>
    </submittedName>
</protein>
<dbReference type="CDD" id="cd01392">
    <property type="entry name" value="HTH_LacI"/>
    <property type="match status" value="1"/>
</dbReference>
<keyword evidence="7" id="KW-1185">Reference proteome</keyword>
<reference evidence="6 7" key="1">
    <citation type="journal article" date="2019" name="Int. J. Syst. Evol. Microbiol.">
        <title>The Global Catalogue of Microorganisms (GCM) 10K type strain sequencing project: providing services to taxonomists for standard genome sequencing and annotation.</title>
        <authorList>
            <consortium name="The Broad Institute Genomics Platform"/>
            <consortium name="The Broad Institute Genome Sequencing Center for Infectious Disease"/>
            <person name="Wu L."/>
            <person name="Ma J."/>
        </authorList>
    </citation>
    <scope>NUCLEOTIDE SEQUENCE [LARGE SCALE GENOMIC DNA]</scope>
    <source>
        <strain evidence="6 7">JCM 12140</strain>
    </source>
</reference>
<dbReference type="SMART" id="SM00354">
    <property type="entry name" value="HTH_LACI"/>
    <property type="match status" value="1"/>
</dbReference>
<dbReference type="Pfam" id="PF13377">
    <property type="entry name" value="Peripla_BP_3"/>
    <property type="match status" value="1"/>
</dbReference>
<evidence type="ECO:0000256" key="4">
    <source>
        <dbReference type="ARBA" id="ARBA00023163"/>
    </source>
</evidence>
<keyword evidence="2" id="KW-0805">Transcription regulation</keyword>
<evidence type="ECO:0000256" key="2">
    <source>
        <dbReference type="ARBA" id="ARBA00023015"/>
    </source>
</evidence>
<dbReference type="Gene3D" id="3.40.50.2300">
    <property type="match status" value="2"/>
</dbReference>
<gene>
    <name evidence="6" type="ORF">GCM10009627_14560</name>
</gene>
<evidence type="ECO:0000256" key="1">
    <source>
        <dbReference type="ARBA" id="ARBA00022491"/>
    </source>
</evidence>
<keyword evidence="3" id="KW-0238">DNA-binding</keyword>
<proteinExistence type="predicted"/>
<keyword evidence="4" id="KW-0804">Transcription</keyword>
<dbReference type="InterPro" id="IPR046335">
    <property type="entry name" value="LacI/GalR-like_sensor"/>
</dbReference>
<dbReference type="InterPro" id="IPR010982">
    <property type="entry name" value="Lambda_DNA-bd_dom_sf"/>
</dbReference>
<comment type="caution">
    <text evidence="6">The sequence shown here is derived from an EMBL/GenBank/DDBJ whole genome shotgun (WGS) entry which is preliminary data.</text>
</comment>
<name>A0ABN1ZC00_9MICO</name>
<accession>A0ABN1ZC00</accession>
<dbReference type="PANTHER" id="PTHR30146:SF148">
    <property type="entry name" value="HTH-TYPE TRANSCRIPTIONAL REPRESSOR PURR-RELATED"/>
    <property type="match status" value="1"/>
</dbReference>
<evidence type="ECO:0000313" key="7">
    <source>
        <dbReference type="Proteomes" id="UP001501742"/>
    </source>
</evidence>
<keyword evidence="1" id="KW-0678">Repressor</keyword>
<dbReference type="Proteomes" id="UP001501742">
    <property type="component" value="Unassembled WGS sequence"/>
</dbReference>
<dbReference type="PROSITE" id="PS50932">
    <property type="entry name" value="HTH_LACI_2"/>
    <property type="match status" value="1"/>
</dbReference>
<sequence length="340" mass="35108">MTITLAEVARATGLSRSLVSLALRGDDGVSAPCRERVVRAADELGLPVGALARRRASGDPLVLGVLVTDAEHPFHAEVLASAHVTAATLGFALRVVDAGRDDARLVAGLEALTTSAKSADGVLGVAVVSSRLAPARVVAAARRVPVAVLGSGAGLLAGVGVDTVGVDEESGMRDLLLYLASLGHVRTCFVAESAFPSTTRRGRVHAEVSGWLGAPGEQCTADIDTLVAEPARVARHLDDGVTAFVAANDATAARLLAAAHGAGLDLPTVAVVTGFDGTVLAERLDLTSVGQPCRRMGARVVELVVERLRGRRVDRHEVWPTALVPRCRPRSALPSAHSEA</sequence>
<evidence type="ECO:0000256" key="3">
    <source>
        <dbReference type="ARBA" id="ARBA00023125"/>
    </source>
</evidence>
<dbReference type="Gene3D" id="1.10.260.40">
    <property type="entry name" value="lambda repressor-like DNA-binding domains"/>
    <property type="match status" value="1"/>
</dbReference>
<dbReference type="InterPro" id="IPR028082">
    <property type="entry name" value="Peripla_BP_I"/>
</dbReference>
<dbReference type="Pfam" id="PF00356">
    <property type="entry name" value="LacI"/>
    <property type="match status" value="1"/>
</dbReference>
<dbReference type="SUPFAM" id="SSF53822">
    <property type="entry name" value="Periplasmic binding protein-like I"/>
    <property type="match status" value="1"/>
</dbReference>
<organism evidence="6 7">
    <name type="scientific">Curtobacterium herbarum</name>
    <dbReference type="NCBI Taxonomy" id="150122"/>
    <lineage>
        <taxon>Bacteria</taxon>
        <taxon>Bacillati</taxon>
        <taxon>Actinomycetota</taxon>
        <taxon>Actinomycetes</taxon>
        <taxon>Micrococcales</taxon>
        <taxon>Microbacteriaceae</taxon>
        <taxon>Curtobacterium</taxon>
    </lineage>
</organism>
<evidence type="ECO:0000313" key="6">
    <source>
        <dbReference type="EMBL" id="GAA1493110.1"/>
    </source>
</evidence>
<dbReference type="SUPFAM" id="SSF47413">
    <property type="entry name" value="lambda repressor-like DNA-binding domains"/>
    <property type="match status" value="1"/>
</dbReference>
<dbReference type="RefSeq" id="WP_204606526.1">
    <property type="nucleotide sequence ID" value="NZ_BAAAJX010000005.1"/>
</dbReference>
<dbReference type="PANTHER" id="PTHR30146">
    <property type="entry name" value="LACI-RELATED TRANSCRIPTIONAL REPRESSOR"/>
    <property type="match status" value="1"/>
</dbReference>